<reference evidence="2 3" key="2">
    <citation type="journal article" date="2011" name="J. Bacteriol.">
        <title>Genomes of three methylotrophs from a single niche uncover genetic and metabolic divergence of Methylophilaceae.</title>
        <authorList>
            <person name="Lapidus A."/>
            <person name="Clum A."/>
            <person name="Labutti K."/>
            <person name="Kaluzhnaya M.G."/>
            <person name="Lim S."/>
            <person name="Beck D.A."/>
            <person name="Glavina Del Rio T."/>
            <person name="Nolan M."/>
            <person name="Mavromatis K."/>
            <person name="Huntemann M."/>
            <person name="Lucas S."/>
            <person name="Lidstrom M.E."/>
            <person name="Ivanova N."/>
            <person name="Chistoserdova L."/>
        </authorList>
    </citation>
    <scope>NUCLEOTIDE SEQUENCE [LARGE SCALE GENOMIC DNA]</scope>
    <source>
        <strain evidence="2 3">SIP3-4</strain>
    </source>
</reference>
<evidence type="ECO:0000313" key="2">
    <source>
        <dbReference type="EMBL" id="ACT49941.1"/>
    </source>
</evidence>
<evidence type="ECO:0000256" key="1">
    <source>
        <dbReference type="SAM" id="MobiDB-lite"/>
    </source>
</evidence>
<organism evidence="2 3">
    <name type="scientific">Methylovorus glucosotrophus (strain SIP3-4)</name>
    <dbReference type="NCBI Taxonomy" id="582744"/>
    <lineage>
        <taxon>Bacteria</taxon>
        <taxon>Pseudomonadati</taxon>
        <taxon>Pseudomonadota</taxon>
        <taxon>Betaproteobacteria</taxon>
        <taxon>Nitrosomonadales</taxon>
        <taxon>Methylophilaceae</taxon>
        <taxon>Methylovorus</taxon>
    </lineage>
</organism>
<dbReference type="OrthoDB" id="5608612at2"/>
<proteinExistence type="predicted"/>
<dbReference type="AlphaFoldDB" id="C6XAK9"/>
<dbReference type="RefSeq" id="WP_015829543.1">
    <property type="nucleotide sequence ID" value="NC_012969.1"/>
</dbReference>
<accession>C6XAK9</accession>
<dbReference type="HOGENOM" id="CLU_1608909_0_0_4"/>
<feature type="compositionally biased region" description="Low complexity" evidence="1">
    <location>
        <begin position="109"/>
        <end position="137"/>
    </location>
</feature>
<name>C6XAK9_METGS</name>
<dbReference type="EMBL" id="CP001674">
    <property type="protein sequence ID" value="ACT49941.1"/>
    <property type="molecule type" value="Genomic_DNA"/>
</dbReference>
<sequence length="203" mass="21768">MLCEHLSYKEFDDVNKGEDIPMKKVLLVPLLACLLLSACGEFSYKRGATAADLEKSRDACKANGMSDAAVKKCLEDQGWFVHDLSDMDPVAVLMPNEDNRSSGSQGDVAAAAAATMVESGTPASTASTTPDGAPAAPVKSMTDKFKVTSWWKRGAGRTELADATNQCVAELGEEHRPDPVTQYTTRGLLICMRKSGWYGLASK</sequence>
<keyword evidence="3" id="KW-1185">Reference proteome</keyword>
<gene>
    <name evidence="2" type="ordered locus">Msip34_0693</name>
</gene>
<dbReference type="Proteomes" id="UP000002743">
    <property type="component" value="Chromosome"/>
</dbReference>
<reference evidence="3" key="1">
    <citation type="submission" date="2009-07" db="EMBL/GenBank/DDBJ databases">
        <title>Complete sequence of chromosome of Methylovorus sp. SIP3-4.</title>
        <authorList>
            <person name="Lucas S."/>
            <person name="Copeland A."/>
            <person name="Lapidus A."/>
            <person name="Glavina del Rio T."/>
            <person name="Tice H."/>
            <person name="Bruce D."/>
            <person name="Goodwin L."/>
            <person name="Pitluck S."/>
            <person name="Clum A."/>
            <person name="Larimer F."/>
            <person name="Land M."/>
            <person name="Hauser L."/>
            <person name="Kyrpides N."/>
            <person name="Mikhailova N."/>
            <person name="Kayluzhnaya M."/>
            <person name="Chistoserdova L."/>
        </authorList>
    </citation>
    <scope>NUCLEOTIDE SEQUENCE [LARGE SCALE GENOMIC DNA]</scope>
    <source>
        <strain evidence="3">SIP3-4</strain>
    </source>
</reference>
<dbReference type="KEGG" id="mei:Msip34_0693"/>
<feature type="region of interest" description="Disordered" evidence="1">
    <location>
        <begin position="96"/>
        <end position="138"/>
    </location>
</feature>
<protein>
    <submittedName>
        <fullName evidence="2">Uncharacterized protein</fullName>
    </submittedName>
</protein>
<evidence type="ECO:0000313" key="3">
    <source>
        <dbReference type="Proteomes" id="UP000002743"/>
    </source>
</evidence>
<dbReference type="eggNOG" id="ENOG50338WI">
    <property type="taxonomic scope" value="Bacteria"/>
</dbReference>